<protein>
    <recommendedName>
        <fullName evidence="4">Transposase</fullName>
    </recommendedName>
</protein>
<name>A0A2T6B8H6_9RHOB</name>
<proteinExistence type="predicted"/>
<reference evidence="2 3" key="1">
    <citation type="submission" date="2018-04" db="EMBL/GenBank/DDBJ databases">
        <title>Genomic Encyclopedia of Archaeal and Bacterial Type Strains, Phase II (KMG-II): from individual species to whole genera.</title>
        <authorList>
            <person name="Goeker M."/>
        </authorList>
    </citation>
    <scope>NUCLEOTIDE SEQUENCE [LARGE SCALE GENOMIC DNA]</scope>
    <source>
        <strain evidence="2 3">DSM 21823</strain>
    </source>
</reference>
<evidence type="ECO:0000313" key="2">
    <source>
        <dbReference type="EMBL" id="PTX52381.1"/>
    </source>
</evidence>
<evidence type="ECO:0000256" key="1">
    <source>
        <dbReference type="SAM" id="MobiDB-lite"/>
    </source>
</evidence>
<gene>
    <name evidence="2" type="ORF">C8N34_102160</name>
</gene>
<accession>A0A2T6B8H6</accession>
<organism evidence="2 3">
    <name type="scientific">Gemmobacter caeni</name>
    <dbReference type="NCBI Taxonomy" id="589035"/>
    <lineage>
        <taxon>Bacteria</taxon>
        <taxon>Pseudomonadati</taxon>
        <taxon>Pseudomonadota</taxon>
        <taxon>Alphaproteobacteria</taxon>
        <taxon>Rhodobacterales</taxon>
        <taxon>Paracoccaceae</taxon>
        <taxon>Gemmobacter</taxon>
    </lineage>
</organism>
<dbReference type="AlphaFoldDB" id="A0A2T6B8H6"/>
<keyword evidence="3" id="KW-1185">Reference proteome</keyword>
<comment type="caution">
    <text evidence="2">The sequence shown here is derived from an EMBL/GenBank/DDBJ whole genome shotgun (WGS) entry which is preliminary data.</text>
</comment>
<dbReference type="EMBL" id="QBKP01000002">
    <property type="protein sequence ID" value="PTX52381.1"/>
    <property type="molecule type" value="Genomic_DNA"/>
</dbReference>
<dbReference type="RefSeq" id="WP_108127775.1">
    <property type="nucleotide sequence ID" value="NZ_QBKP01000002.1"/>
</dbReference>
<feature type="region of interest" description="Disordered" evidence="1">
    <location>
        <begin position="263"/>
        <end position="316"/>
    </location>
</feature>
<dbReference type="Proteomes" id="UP000244224">
    <property type="component" value="Unassembled WGS sequence"/>
</dbReference>
<evidence type="ECO:0008006" key="4">
    <source>
        <dbReference type="Google" id="ProtNLM"/>
    </source>
</evidence>
<feature type="compositionally biased region" description="Polar residues" evidence="1">
    <location>
        <begin position="297"/>
        <end position="310"/>
    </location>
</feature>
<evidence type="ECO:0000313" key="3">
    <source>
        <dbReference type="Proteomes" id="UP000244224"/>
    </source>
</evidence>
<sequence>MIGTFRLHDHRKVRGRIQTVTLKWAHGRWWCVLTSLIQAKDLYQPVRAGVGDAGADPGLTAALTLSDGRVLDPPRALDEGLARLRRAQRALSRKFEALKARQAEENRAARAEGREPVRLPRPNRLRRQIAEVGRAHTRVVNVRDHWHKVNARRVANAYDRVAYEAHGLMFMIRNRRLARIASDRALAQQRHALASALGPRLVPVPNRREGVGGNSQTCVCGASVPKTLRDRWHHCPACGVSAPRDVVSANIAELIAFGTHKLTTAPGRGPTDVEGATPQARESAPGTGEEPVRAPDETSTSCDLRSNENTAGGFGLRRKARLVPIGVLSLERKPKPHGYEKIRKHPASAG</sequence>